<keyword evidence="2" id="KW-1185">Reference proteome</keyword>
<name>A0ACC1NJD7_9HYPO</name>
<protein>
    <submittedName>
        <fullName evidence="1">Uncharacterized protein</fullName>
    </submittedName>
</protein>
<gene>
    <name evidence="1" type="ORF">NQ176_g3259</name>
</gene>
<sequence length="1389" mass="157147">MSSSNSTGQLPWGAKMSDFRVGGAGQKRSASSTITGGDEKKSKTHGQELQPTLAKDPDGLLGIVEDMEWDEAQADAAKEAGEDLGDTSDLGGLTHDDVMADGEEEADEASEDVVREVSRESSLQMPDSVVDNMVNAMTGAYQEFPSEDVMNELPRDIPETEMRNINRHQKQYTAVVNQIFDTARVYTEATVRQSPFNLFFLLWLQANDSEEIRARLCEFLLHPLVRSYRCQNALGRRPRRSQKGLLFKELQCHPLTEDVSAVPNVAGVYLLHGVSGEGIDQSKDPIYVGQAASAKFTSAGAVGMRRRAEQHWQGIQKVQTSDEHHVPKLSAHARFGQMDIEGVEIAVLSMFPFPVAEMGEATLRHYLPILTLAETVDMLLCGSLSALTDHEVPKCIGSREALARITPGKLHERSYQGLNRALSINQWTSRLAGVISSFNFSAPEVASFIDIVAKFEEEVYVYAASGYFCIQYDVLVSQLRLRGIEKTLHQVKLLYSTLAVNPDSGLLTRQASRWRRKWDHIYGVKRHLESKGLVEGPMTHYDIMYHIPKLENGLKNVYHFGELLEESGYADYQHLKAVDTFWQHYLPRLLRKDVWEQIEASPPERLSATRQVIPQDIYNRTVDVIVHYARPILLERGVVINSDTPLLPSLKWSHFDLLKIWHYAAAQLSADGVPHKHILTGGQLCIGKILRRFSKRLLDNNPLPQWKYNPAKRKPSTLPNLGETTTIESEDAPKSTQDVDSGDESDGETTEPYKWPSEEGRYEAIVTAHEVYASAGKHKGQQAPNVLKIPVIRAAPCEMGQNRTSTLRTLAIFMREIHQKVFDPTIGVYDRDENFWENLYIDLNNSWGNYRETVEMRIRFEWVLELIRTGELSSEAQTAFDIVVEALTGTSLPSQTHPYSSETGCDVAGLFGPDLSREWAKRFFEINKVLQTVKRAIESRMPNFGIDGFCYRYGLLVVRAGEQAMAQAGHLPSLEDVQCDEGEQPSSEPKTANSEGPTNLMISGRPALSVQIPEAMDRSQSLSPPPSPGPYSPLLGNPVTGKIRGYHKNEIEYLTYLAHCHHLTVKEKVDKFYLKFPFRHRTRDAIELKISRLKLELLKAQGGQAKEQRPWSDDDHNLLLTQLDTCDNWDEVTAGMEAESPKGRTKTSIQDYARRNNLDTSRLYKNTWDDVQERFLIKLLQTCDTWDQVTAAFEAEFLTGRNTAAIQAYARRKKLDYSRLSKAIKWTNERDEFIKTLHARQTPPREYPGLFKEEFGIEVSLNACTHRRSKLGLMETKNGTHWSPEELDFLAENSGLEDPDFHAKFVAEFGQERSRDAILQQLKKFRKGKSTTLRHQTRTWTAEQDQLLQSVAHLTPDEVYAAYCAKFGDTRTKAAVMKRIQQMKRTNKL</sequence>
<dbReference type="EMBL" id="JANJQO010000284">
    <property type="protein sequence ID" value="KAJ2979430.1"/>
    <property type="molecule type" value="Genomic_DNA"/>
</dbReference>
<evidence type="ECO:0000313" key="2">
    <source>
        <dbReference type="Proteomes" id="UP001143910"/>
    </source>
</evidence>
<reference evidence="1" key="1">
    <citation type="submission" date="2022-08" db="EMBL/GenBank/DDBJ databases">
        <title>Genome Sequence of Lecanicillium fungicola.</title>
        <authorList>
            <person name="Buettner E."/>
        </authorList>
    </citation>
    <scope>NUCLEOTIDE SEQUENCE</scope>
    <source>
        <strain evidence="1">Babe33</strain>
    </source>
</reference>
<comment type="caution">
    <text evidence="1">The sequence shown here is derived from an EMBL/GenBank/DDBJ whole genome shotgun (WGS) entry which is preliminary data.</text>
</comment>
<dbReference type="Proteomes" id="UP001143910">
    <property type="component" value="Unassembled WGS sequence"/>
</dbReference>
<organism evidence="1 2">
    <name type="scientific">Zarea fungicola</name>
    <dbReference type="NCBI Taxonomy" id="93591"/>
    <lineage>
        <taxon>Eukaryota</taxon>
        <taxon>Fungi</taxon>
        <taxon>Dikarya</taxon>
        <taxon>Ascomycota</taxon>
        <taxon>Pezizomycotina</taxon>
        <taxon>Sordariomycetes</taxon>
        <taxon>Hypocreomycetidae</taxon>
        <taxon>Hypocreales</taxon>
        <taxon>Cordycipitaceae</taxon>
        <taxon>Zarea</taxon>
    </lineage>
</organism>
<evidence type="ECO:0000313" key="1">
    <source>
        <dbReference type="EMBL" id="KAJ2979430.1"/>
    </source>
</evidence>
<accession>A0ACC1NJD7</accession>
<proteinExistence type="predicted"/>